<dbReference type="EMBL" id="BDGI01000001">
    <property type="protein sequence ID" value="GAV26649.1"/>
    <property type="molecule type" value="Genomic_DNA"/>
</dbReference>
<evidence type="ECO:0000256" key="7">
    <source>
        <dbReference type="ARBA" id="ARBA00022989"/>
    </source>
</evidence>
<evidence type="ECO:0000256" key="6">
    <source>
        <dbReference type="ARBA" id="ARBA00022792"/>
    </source>
</evidence>
<dbReference type="PANTHER" id="PTHR45667">
    <property type="entry name" value="S-ADENOSYLMETHIONINE MITOCHONDRIAL CARRIER PROTEIN"/>
    <property type="match status" value="1"/>
</dbReference>
<evidence type="ECO:0000256" key="3">
    <source>
        <dbReference type="ARBA" id="ARBA00022448"/>
    </source>
</evidence>
<keyword evidence="7" id="KW-1133">Transmembrane helix</keyword>
<feature type="compositionally biased region" description="Polar residues" evidence="12">
    <location>
        <begin position="1"/>
        <end position="10"/>
    </location>
</feature>
<accession>A0A1Q2YAT5</accession>
<keyword evidence="8" id="KW-0496">Mitochondrion</keyword>
<dbReference type="PROSITE" id="PS50920">
    <property type="entry name" value="SOLCAR"/>
    <property type="match status" value="3"/>
</dbReference>
<evidence type="ECO:0000256" key="11">
    <source>
        <dbReference type="RuleBase" id="RU000488"/>
    </source>
</evidence>
<feature type="repeat" description="Solcar" evidence="10">
    <location>
        <begin position="72"/>
        <end position="159"/>
    </location>
</feature>
<dbReference type="Proteomes" id="UP000186136">
    <property type="component" value="Unassembled WGS sequence"/>
</dbReference>
<evidence type="ECO:0000313" key="14">
    <source>
        <dbReference type="Proteomes" id="UP000186136"/>
    </source>
</evidence>
<evidence type="ECO:0000313" key="13">
    <source>
        <dbReference type="EMBL" id="GAV26649.1"/>
    </source>
</evidence>
<organism evidence="13 14">
    <name type="scientific">Pichia membranifaciens</name>
    <dbReference type="NCBI Taxonomy" id="4926"/>
    <lineage>
        <taxon>Eukaryota</taxon>
        <taxon>Fungi</taxon>
        <taxon>Dikarya</taxon>
        <taxon>Ascomycota</taxon>
        <taxon>Saccharomycotina</taxon>
        <taxon>Pichiomycetes</taxon>
        <taxon>Pichiales</taxon>
        <taxon>Pichiaceae</taxon>
        <taxon>Pichia</taxon>
    </lineage>
</organism>
<keyword evidence="4 10" id="KW-0812">Transmembrane</keyword>
<evidence type="ECO:0000256" key="4">
    <source>
        <dbReference type="ARBA" id="ARBA00022692"/>
    </source>
</evidence>
<keyword evidence="6" id="KW-0999">Mitochondrion inner membrane</keyword>
<protein>
    <recommendedName>
        <fullName evidence="15">Mitochondrial carrier protein</fullName>
    </recommendedName>
</protein>
<dbReference type="GO" id="GO:0005743">
    <property type="term" value="C:mitochondrial inner membrane"/>
    <property type="evidence" value="ECO:0007669"/>
    <property type="project" value="UniProtKB-SubCell"/>
</dbReference>
<reference evidence="13 14" key="1">
    <citation type="submission" date="2016-08" db="EMBL/GenBank/DDBJ databases">
        <title>Whole genome shotgun sequence of Pichia membranifaciens KS47-1.</title>
        <authorList>
            <person name="Konishi M."/>
            <person name="Ishida M."/>
            <person name="Arakawa T."/>
            <person name="Kato Y."/>
            <person name="Horiuchi J."/>
        </authorList>
    </citation>
    <scope>NUCLEOTIDE SEQUENCE [LARGE SCALE GENOMIC DNA]</scope>
    <source>
        <strain evidence="13 14">KS47-1</strain>
    </source>
</reference>
<feature type="repeat" description="Solcar" evidence="10">
    <location>
        <begin position="284"/>
        <end position="374"/>
    </location>
</feature>
<evidence type="ECO:0000256" key="5">
    <source>
        <dbReference type="ARBA" id="ARBA00022737"/>
    </source>
</evidence>
<keyword evidence="14" id="KW-1185">Reference proteome</keyword>
<comment type="caution">
    <text evidence="13">The sequence shown here is derived from an EMBL/GenBank/DDBJ whole genome shotgun (WGS) entry which is preliminary data.</text>
</comment>
<evidence type="ECO:0000256" key="9">
    <source>
        <dbReference type="ARBA" id="ARBA00023136"/>
    </source>
</evidence>
<feature type="repeat" description="Solcar" evidence="10">
    <location>
        <begin position="167"/>
        <end position="261"/>
    </location>
</feature>
<dbReference type="InterPro" id="IPR002067">
    <property type="entry name" value="MCP"/>
</dbReference>
<evidence type="ECO:0000256" key="2">
    <source>
        <dbReference type="ARBA" id="ARBA00006375"/>
    </source>
</evidence>
<sequence>MFSPLKSTQAIPHPHPYPPSDSPASSSSGSPSSPAGNNGKDSGDRRTGSSNNDHNIDNNTDTAENNETENIPSIWACALAGGLGGLIGDSSMHSLDTVKTRQQGASHINKYRSTWAAYSTIFREEGLLRGLYGGYSAAMLGSLPSSAVFFLSYEAIKRYEINELGIPETPAFLAAGFLGDLFSSVFYVPSEVLKTRLQLQGRHNNSHFKSGYNYKGFIDAAATIIRTEGPGTLFYGYKATLTRDLPFSAFQFTFYENFRQWAFQLTDRYGTVVDSFKKAETISLPLYAELLTGAAAGGLAGILTTPLDVVKTRMQTQNGTSGVILKSTSIVSSLKTIYTVQGVSGLFSGVAPRFVWTSMQSSVMLLLYQVFLKAFTTGELGLQG</sequence>
<proteinExistence type="inferred from homology"/>
<dbReference type="InterPro" id="IPR023395">
    <property type="entry name" value="MCP_dom_sf"/>
</dbReference>
<keyword evidence="9 10" id="KW-0472">Membrane</keyword>
<dbReference type="SUPFAM" id="SSF103506">
    <property type="entry name" value="Mitochondrial carrier"/>
    <property type="match status" value="1"/>
</dbReference>
<evidence type="ECO:0008006" key="15">
    <source>
        <dbReference type="Google" id="ProtNLM"/>
    </source>
</evidence>
<dbReference type="Pfam" id="PF00153">
    <property type="entry name" value="Mito_carr"/>
    <property type="match status" value="3"/>
</dbReference>
<comment type="subcellular location">
    <subcellularLocation>
        <location evidence="1">Mitochondrion inner membrane</location>
        <topology evidence="1">Multi-pass membrane protein</topology>
    </subcellularLocation>
</comment>
<dbReference type="InterPro" id="IPR018108">
    <property type="entry name" value="MCP_transmembrane"/>
</dbReference>
<feature type="compositionally biased region" description="Low complexity" evidence="12">
    <location>
        <begin position="22"/>
        <end position="36"/>
    </location>
</feature>
<feature type="compositionally biased region" description="Low complexity" evidence="12">
    <location>
        <begin position="51"/>
        <end position="67"/>
    </location>
</feature>
<evidence type="ECO:0000256" key="12">
    <source>
        <dbReference type="SAM" id="MobiDB-lite"/>
    </source>
</evidence>
<dbReference type="GO" id="GO:0055085">
    <property type="term" value="P:transmembrane transport"/>
    <property type="evidence" value="ECO:0007669"/>
    <property type="project" value="InterPro"/>
</dbReference>
<dbReference type="FunFam" id="1.50.40.10:FF:000095">
    <property type="entry name" value="Mitochondrial carrier protein"/>
    <property type="match status" value="1"/>
</dbReference>
<evidence type="ECO:0000256" key="8">
    <source>
        <dbReference type="ARBA" id="ARBA00023128"/>
    </source>
</evidence>
<evidence type="ECO:0000256" key="1">
    <source>
        <dbReference type="ARBA" id="ARBA00004448"/>
    </source>
</evidence>
<evidence type="ECO:0000256" key="10">
    <source>
        <dbReference type="PROSITE-ProRule" id="PRU00282"/>
    </source>
</evidence>
<dbReference type="OrthoDB" id="415315at2759"/>
<keyword evidence="5" id="KW-0677">Repeat</keyword>
<name>A0A1Q2YAT5_9ASCO</name>
<dbReference type="PRINTS" id="PR00926">
    <property type="entry name" value="MITOCARRIER"/>
</dbReference>
<feature type="region of interest" description="Disordered" evidence="12">
    <location>
        <begin position="1"/>
        <end position="67"/>
    </location>
</feature>
<dbReference type="Gene3D" id="1.50.40.10">
    <property type="entry name" value="Mitochondrial carrier domain"/>
    <property type="match status" value="2"/>
</dbReference>
<comment type="similarity">
    <text evidence="2 11">Belongs to the mitochondrial carrier (TC 2.A.29) family.</text>
</comment>
<keyword evidence="3 11" id="KW-0813">Transport</keyword>
<gene>
    <name evidence="13" type="ORF">PMKS-000103</name>
</gene>
<dbReference type="AlphaFoldDB" id="A0A1Q2YAT5"/>